<dbReference type="PANTHER" id="PTHR43874">
    <property type="entry name" value="TWO-COMPONENT RESPONSE REGULATOR"/>
    <property type="match status" value="1"/>
</dbReference>
<dbReference type="PROSITE" id="PS50110">
    <property type="entry name" value="RESPONSE_REGULATORY"/>
    <property type="match status" value="1"/>
</dbReference>
<keyword evidence="16" id="KW-1185">Reference proteome</keyword>
<dbReference type="FunFam" id="1.10.10.60:FF:000007">
    <property type="entry name" value="Two-component response regulator"/>
    <property type="match status" value="1"/>
</dbReference>
<organism evidence="15 16">
    <name type="scientific">Ricinus communis</name>
    <name type="common">Castor bean</name>
    <dbReference type="NCBI Taxonomy" id="3988"/>
    <lineage>
        <taxon>Eukaryota</taxon>
        <taxon>Viridiplantae</taxon>
        <taxon>Streptophyta</taxon>
        <taxon>Embryophyta</taxon>
        <taxon>Tracheophyta</taxon>
        <taxon>Spermatophyta</taxon>
        <taxon>Magnoliopsida</taxon>
        <taxon>eudicotyledons</taxon>
        <taxon>Gunneridae</taxon>
        <taxon>Pentapetalae</taxon>
        <taxon>rosids</taxon>
        <taxon>fabids</taxon>
        <taxon>Malpighiales</taxon>
        <taxon>Euphorbiaceae</taxon>
        <taxon>Acalyphoideae</taxon>
        <taxon>Acalypheae</taxon>
        <taxon>Ricinus</taxon>
    </lineage>
</organism>
<dbReference type="InterPro" id="IPR011006">
    <property type="entry name" value="CheY-like_superfamily"/>
</dbReference>
<dbReference type="InParanoid" id="B9SAX2"/>
<dbReference type="GO" id="GO:0009736">
    <property type="term" value="P:cytokinin-activated signaling pathway"/>
    <property type="evidence" value="ECO:0007669"/>
    <property type="project" value="UniProtKB-KW"/>
</dbReference>
<comment type="subcellular location">
    <subcellularLocation>
        <location evidence="1 11">Nucleus</location>
    </subcellularLocation>
</comment>
<dbReference type="GO" id="GO:0000160">
    <property type="term" value="P:phosphorelay signal transduction system"/>
    <property type="evidence" value="ECO:0007669"/>
    <property type="project" value="UniProtKB-KW"/>
</dbReference>
<comment type="similarity">
    <text evidence="2">Belongs to the ARR family. Type-B subfamily.</text>
</comment>
<dbReference type="InterPro" id="IPR001789">
    <property type="entry name" value="Sig_transdc_resp-reg_receiver"/>
</dbReference>
<dbReference type="GO" id="GO:0016301">
    <property type="term" value="F:kinase activity"/>
    <property type="evidence" value="ECO:0007669"/>
    <property type="project" value="UniProtKB-KW"/>
</dbReference>
<dbReference type="OrthoDB" id="833876at2759"/>
<keyword evidence="8 11" id="KW-0010">Activator</keyword>
<evidence type="ECO:0000256" key="4">
    <source>
        <dbReference type="ARBA" id="ARBA00022864"/>
    </source>
</evidence>
<proteinExistence type="inferred from homology"/>
<dbReference type="GO" id="GO:0003677">
    <property type="term" value="F:DNA binding"/>
    <property type="evidence" value="ECO:0007669"/>
    <property type="project" value="UniProtKB-KW"/>
</dbReference>
<protein>
    <recommendedName>
        <fullName evidence="11">Two-component response regulator</fullName>
    </recommendedName>
</protein>
<name>B9SAX2_RICCO</name>
<dbReference type="SMART" id="SM00448">
    <property type="entry name" value="REC"/>
    <property type="match status" value="1"/>
</dbReference>
<dbReference type="PANTHER" id="PTHR43874:SF67">
    <property type="entry name" value="TWO-COMPONENT RESPONSE REGULATOR ARR2"/>
    <property type="match status" value="1"/>
</dbReference>
<feature type="region of interest" description="Disordered" evidence="13">
    <location>
        <begin position="184"/>
        <end position="216"/>
    </location>
</feature>
<evidence type="ECO:0000256" key="3">
    <source>
        <dbReference type="ARBA" id="ARBA00022553"/>
    </source>
</evidence>
<dbReference type="SUPFAM" id="SSF52172">
    <property type="entry name" value="CheY-like"/>
    <property type="match status" value="1"/>
</dbReference>
<dbReference type="eggNOG" id="KOG1601">
    <property type="taxonomic scope" value="Eukaryota"/>
</dbReference>
<keyword evidence="15" id="KW-0808">Transferase</keyword>
<evidence type="ECO:0000256" key="6">
    <source>
        <dbReference type="ARBA" id="ARBA00023015"/>
    </source>
</evidence>
<keyword evidence="15" id="KW-0418">Kinase</keyword>
<comment type="function">
    <text evidence="11">Transcriptional activator that binds specific DNA sequence.</text>
</comment>
<reference evidence="16" key="1">
    <citation type="journal article" date="2010" name="Nat. Biotechnol.">
        <title>Draft genome sequence of the oilseed species Ricinus communis.</title>
        <authorList>
            <person name="Chan A.P."/>
            <person name="Crabtree J."/>
            <person name="Zhao Q."/>
            <person name="Lorenzi H."/>
            <person name="Orvis J."/>
            <person name="Puiu D."/>
            <person name="Melake-Berhan A."/>
            <person name="Jones K.M."/>
            <person name="Redman J."/>
            <person name="Chen G."/>
            <person name="Cahoon E.B."/>
            <person name="Gedil M."/>
            <person name="Stanke M."/>
            <person name="Haas B.J."/>
            <person name="Wortman J.R."/>
            <person name="Fraser-Liggett C.M."/>
            <person name="Ravel J."/>
            <person name="Rabinowicz P.D."/>
        </authorList>
    </citation>
    <scope>NUCLEOTIDE SEQUENCE [LARGE SCALE GENOMIC DNA]</scope>
    <source>
        <strain evidence="16">cv. Hale</strain>
    </source>
</reference>
<dbReference type="GO" id="GO:0003700">
    <property type="term" value="F:DNA-binding transcription factor activity"/>
    <property type="evidence" value="ECO:0007669"/>
    <property type="project" value="UniProtKB-UniRule"/>
</dbReference>
<keyword evidence="5 11" id="KW-0902">Two-component regulatory system</keyword>
<sequence length="473" mass="54202">METNNDNNKGKAIIQGSSSLEKTSDCVSNEFPAGLRVLVVDDDRTCLLILEKMLRNCLYKVTKCRKAKDALSMLREDKNKFDIVVIDLHMPDMDGFELLEIAEFEMGLPVVMMSSDDDHEVIKKGVLHGACDYLIKPVRMEALKMIWQHVIRKKKNTAKDELEQLIGLEDDILLLTKPDSDDDMIHGNLNNTRNSKRRRNNEYDDEPSDPAATGKKRMIWTEELHEKFVRAFNHLGHENAVPLKILECLQRMNVHSITREHIASHLQKYRMYLRKQDDIPQLKQEHLLPSRMNKTSILEQPHPSDNLQFCTNTFPFPLPCHTTPQARLRAPLSTITNSDWTYDDQGKLLYPGMVESSYYPMTKNSANNFPIISSTFGAAGPSCNTSSVAIQSVGKEYEWRNKENVAQNSKSLSALDSFHDLYETKTDSTPQLIYEPSLYLQHFDQDEIFHGHLYQQGAAPLVIKYNNSTQLDK</sequence>
<evidence type="ECO:0000256" key="8">
    <source>
        <dbReference type="ARBA" id="ARBA00023159"/>
    </source>
</evidence>
<keyword evidence="10 11" id="KW-0539">Nucleus</keyword>
<dbReference type="AlphaFoldDB" id="B9SAX2"/>
<evidence type="ECO:0000256" key="13">
    <source>
        <dbReference type="SAM" id="MobiDB-lite"/>
    </source>
</evidence>
<dbReference type="STRING" id="3988.B9SAX2"/>
<evidence type="ECO:0000256" key="11">
    <source>
        <dbReference type="PIRNR" id="PIRNR036392"/>
    </source>
</evidence>
<feature type="domain" description="Response regulatory" evidence="14">
    <location>
        <begin position="36"/>
        <end position="151"/>
    </location>
</feature>
<accession>B9SAX2</accession>
<keyword evidence="3 12" id="KW-0597">Phosphoprotein</keyword>
<evidence type="ECO:0000313" key="16">
    <source>
        <dbReference type="Proteomes" id="UP000008311"/>
    </source>
</evidence>
<dbReference type="EMBL" id="EQ973909">
    <property type="protein sequence ID" value="EEF39326.1"/>
    <property type="molecule type" value="Genomic_DNA"/>
</dbReference>
<dbReference type="Gene3D" id="1.10.10.60">
    <property type="entry name" value="Homeodomain-like"/>
    <property type="match status" value="1"/>
</dbReference>
<evidence type="ECO:0000256" key="12">
    <source>
        <dbReference type="PROSITE-ProRule" id="PRU00169"/>
    </source>
</evidence>
<keyword evidence="4" id="KW-0932">Cytokinin signaling pathway</keyword>
<evidence type="ECO:0000256" key="1">
    <source>
        <dbReference type="ARBA" id="ARBA00004123"/>
    </source>
</evidence>
<dbReference type="GO" id="GO:0005634">
    <property type="term" value="C:nucleus"/>
    <property type="evidence" value="ECO:0007669"/>
    <property type="project" value="UniProtKB-SubCell"/>
</dbReference>
<dbReference type="CDD" id="cd17584">
    <property type="entry name" value="REC_typeB_ARR-like"/>
    <property type="match status" value="1"/>
</dbReference>
<dbReference type="InterPro" id="IPR006447">
    <property type="entry name" value="Myb_dom_plants"/>
</dbReference>
<gene>
    <name evidence="15" type="ORF">RCOM_1180150</name>
</gene>
<evidence type="ECO:0000256" key="5">
    <source>
        <dbReference type="ARBA" id="ARBA00023012"/>
    </source>
</evidence>
<keyword evidence="9 11" id="KW-0804">Transcription</keyword>
<dbReference type="InterPro" id="IPR009057">
    <property type="entry name" value="Homeodomain-like_sf"/>
</dbReference>
<dbReference type="SUPFAM" id="SSF46689">
    <property type="entry name" value="Homeodomain-like"/>
    <property type="match status" value="1"/>
</dbReference>
<dbReference type="InterPro" id="IPR017053">
    <property type="entry name" value="Response_reg_B-typ_pln"/>
</dbReference>
<dbReference type="PIRSF" id="PIRSF036392">
    <property type="entry name" value="RR_ARR_type-B"/>
    <property type="match status" value="1"/>
</dbReference>
<dbReference type="Pfam" id="PF00072">
    <property type="entry name" value="Response_reg"/>
    <property type="match status" value="1"/>
</dbReference>
<feature type="modified residue" description="4-aspartylphosphate" evidence="12">
    <location>
        <position position="87"/>
    </location>
</feature>
<evidence type="ECO:0000313" key="15">
    <source>
        <dbReference type="EMBL" id="EEF39326.1"/>
    </source>
</evidence>
<keyword evidence="6 11" id="KW-0805">Transcription regulation</keyword>
<keyword evidence="7 11" id="KW-0238">DNA-binding</keyword>
<dbReference type="InterPro" id="IPR045279">
    <property type="entry name" value="ARR-like"/>
</dbReference>
<evidence type="ECO:0000256" key="2">
    <source>
        <dbReference type="ARBA" id="ARBA00006015"/>
    </source>
</evidence>
<dbReference type="Proteomes" id="UP000008311">
    <property type="component" value="Unassembled WGS sequence"/>
</dbReference>
<dbReference type="NCBIfam" id="TIGR01557">
    <property type="entry name" value="myb_SHAQKYF"/>
    <property type="match status" value="1"/>
</dbReference>
<dbReference type="Gene3D" id="3.40.50.2300">
    <property type="match status" value="1"/>
</dbReference>
<dbReference type="Pfam" id="PF00249">
    <property type="entry name" value="Myb_DNA-binding"/>
    <property type="match status" value="1"/>
</dbReference>
<evidence type="ECO:0000256" key="10">
    <source>
        <dbReference type="ARBA" id="ARBA00023242"/>
    </source>
</evidence>
<evidence type="ECO:0000259" key="14">
    <source>
        <dbReference type="PROSITE" id="PS50110"/>
    </source>
</evidence>
<evidence type="ECO:0000256" key="9">
    <source>
        <dbReference type="ARBA" id="ARBA00023163"/>
    </source>
</evidence>
<evidence type="ECO:0000256" key="7">
    <source>
        <dbReference type="ARBA" id="ARBA00023125"/>
    </source>
</evidence>
<dbReference type="InterPro" id="IPR001005">
    <property type="entry name" value="SANT/Myb"/>
</dbReference>